<dbReference type="SUPFAM" id="SSF57302">
    <property type="entry name" value="Snake toxin-like"/>
    <property type="match status" value="1"/>
</dbReference>
<dbReference type="Proteomes" id="UP001152795">
    <property type="component" value="Unassembled WGS sequence"/>
</dbReference>
<keyword evidence="2" id="KW-1185">Reference proteome</keyword>
<dbReference type="Gene3D" id="2.10.60.10">
    <property type="entry name" value="CD59"/>
    <property type="match status" value="1"/>
</dbReference>
<organism evidence="1 2">
    <name type="scientific">Paramuricea clavata</name>
    <name type="common">Red gorgonian</name>
    <name type="synonym">Violescent sea-whip</name>
    <dbReference type="NCBI Taxonomy" id="317549"/>
    <lineage>
        <taxon>Eukaryota</taxon>
        <taxon>Metazoa</taxon>
        <taxon>Cnidaria</taxon>
        <taxon>Anthozoa</taxon>
        <taxon>Octocorallia</taxon>
        <taxon>Malacalcyonacea</taxon>
        <taxon>Plexauridae</taxon>
        <taxon>Paramuricea</taxon>
    </lineage>
</organism>
<evidence type="ECO:0000313" key="2">
    <source>
        <dbReference type="Proteomes" id="UP001152795"/>
    </source>
</evidence>
<dbReference type="CDD" id="cd23533">
    <property type="entry name" value="TFP_LU_ECD_BMPR2_like"/>
    <property type="match status" value="1"/>
</dbReference>
<comment type="caution">
    <text evidence="1">The sequence shown here is derived from an EMBL/GenBank/DDBJ whole genome shotgun (WGS) entry which is preliminary data.</text>
</comment>
<name>A0A7D9D6E9_PARCT</name>
<dbReference type="EMBL" id="CACRXK020000089">
    <property type="protein sequence ID" value="CAB3978098.1"/>
    <property type="molecule type" value="Genomic_DNA"/>
</dbReference>
<dbReference type="InterPro" id="IPR045860">
    <property type="entry name" value="Snake_toxin-like_sf"/>
</dbReference>
<reference evidence="1" key="1">
    <citation type="submission" date="2020-04" db="EMBL/GenBank/DDBJ databases">
        <authorList>
            <person name="Alioto T."/>
            <person name="Alioto T."/>
            <person name="Gomez Garrido J."/>
        </authorList>
    </citation>
    <scope>NUCLEOTIDE SEQUENCE</scope>
    <source>
        <strain evidence="1">A484AB</strain>
    </source>
</reference>
<sequence length="160" mass="18112">MNTILQLVLSTFLLLQLGTAAFVPFSKLMNRNRRTVTKQILNNFIDEYESQKTAEDLNSRTCAYYNYEDDCHNSNDGCGEQTETCTGKSSNVGCYTAWDNNQRILQGCWLAYSRTACTPGKCLTEQAISNPHYRGTYFCCCFGDNCNEIYGLSNNIPSWP</sequence>
<proteinExistence type="predicted"/>
<accession>A0A7D9D6E9</accession>
<evidence type="ECO:0000313" key="1">
    <source>
        <dbReference type="EMBL" id="CAB3978098.1"/>
    </source>
</evidence>
<keyword evidence="1" id="KW-0675">Receptor</keyword>
<dbReference type="AlphaFoldDB" id="A0A7D9D6E9"/>
<protein>
    <submittedName>
        <fullName evidence="1">Activin receptor type-2A</fullName>
    </submittedName>
</protein>
<gene>
    <name evidence="1" type="ORF">PACLA_8A009215</name>
</gene>